<reference evidence="1" key="1">
    <citation type="submission" date="2023-08" db="EMBL/GenBank/DDBJ databases">
        <title>Black Yeasts Isolated from many extreme environments.</title>
        <authorList>
            <person name="Coleine C."/>
            <person name="Stajich J.E."/>
            <person name="Selbmann L."/>
        </authorList>
    </citation>
    <scope>NUCLEOTIDE SEQUENCE</scope>
    <source>
        <strain evidence="1">CCFEE 5810</strain>
    </source>
</reference>
<evidence type="ECO:0000313" key="1">
    <source>
        <dbReference type="EMBL" id="KAK5696213.1"/>
    </source>
</evidence>
<gene>
    <name evidence="1" type="ORF">LTR97_008633</name>
</gene>
<dbReference type="AlphaFoldDB" id="A0AAN7ZT26"/>
<sequence>MALPATESDEAFRVSGPCENGDDLRIRDTWPMLAEYGKRYVGNESTRVSAASPSAVGISGDALPSLPVELVEHLATFLADSDLLAMRATCSELAAKIQRPYSKAHFTANKSFLLSDEWSMQALVGISSHPVFIKTITSISLLPLMLMDTTEEEFYSRGEWFGLPYGAEHATTEERIAMRQVDWTAYQHTRARQEQYWASQSWHKPLSRALNNFAANGASIDLHFRRDHDRRKSNRKGPLACGELRLGHHVGWDVCLRYGPLGQRHNAWLMLYKILKSGIATTKLAMCQSWTKVPLNIFSTPMFRHAYERTTGLEGLEELELAFENPSDICAETMMADTEMFVQDSNKQEQYARGLIDFISPLQRLKSLTLVGVSGQKANMEIANSLLRSIHLPLLSTLVLESWTPRPTFCLADLEIFLNRHQPSIRHVTLSSSHGHPSTASDQQAGEDFYNKMVSAGCMLETFEVFGWQYVRETVS</sequence>
<evidence type="ECO:0008006" key="3">
    <source>
        <dbReference type="Google" id="ProtNLM"/>
    </source>
</evidence>
<protein>
    <recommendedName>
        <fullName evidence="3">F-box domain-containing protein</fullName>
    </recommendedName>
</protein>
<comment type="caution">
    <text evidence="1">The sequence shown here is derived from an EMBL/GenBank/DDBJ whole genome shotgun (WGS) entry which is preliminary data.</text>
</comment>
<proteinExistence type="predicted"/>
<dbReference type="Proteomes" id="UP001310594">
    <property type="component" value="Unassembled WGS sequence"/>
</dbReference>
<dbReference type="EMBL" id="JAVRQU010000013">
    <property type="protein sequence ID" value="KAK5696213.1"/>
    <property type="molecule type" value="Genomic_DNA"/>
</dbReference>
<dbReference type="CDD" id="cd09917">
    <property type="entry name" value="F-box_SF"/>
    <property type="match status" value="1"/>
</dbReference>
<organism evidence="1 2">
    <name type="scientific">Elasticomyces elasticus</name>
    <dbReference type="NCBI Taxonomy" id="574655"/>
    <lineage>
        <taxon>Eukaryota</taxon>
        <taxon>Fungi</taxon>
        <taxon>Dikarya</taxon>
        <taxon>Ascomycota</taxon>
        <taxon>Pezizomycotina</taxon>
        <taxon>Dothideomycetes</taxon>
        <taxon>Dothideomycetidae</taxon>
        <taxon>Mycosphaerellales</taxon>
        <taxon>Teratosphaeriaceae</taxon>
        <taxon>Elasticomyces</taxon>
    </lineage>
</organism>
<name>A0AAN7ZT26_9PEZI</name>
<evidence type="ECO:0000313" key="2">
    <source>
        <dbReference type="Proteomes" id="UP001310594"/>
    </source>
</evidence>
<accession>A0AAN7ZT26</accession>